<accession>A0A1L7N0N6</accession>
<dbReference type="InterPro" id="IPR027417">
    <property type="entry name" value="P-loop_NTPase"/>
</dbReference>
<evidence type="ECO:0000256" key="6">
    <source>
        <dbReference type="ARBA" id="ARBA00039970"/>
    </source>
</evidence>
<evidence type="ECO:0000259" key="7">
    <source>
        <dbReference type="Pfam" id="PF02562"/>
    </source>
</evidence>
<protein>
    <recommendedName>
        <fullName evidence="6">PhoH-like protein</fullName>
    </recommendedName>
</protein>
<dbReference type="GeneID" id="40074452"/>
<keyword evidence="9" id="KW-1185">Reference proteome</keyword>
<comment type="subcellular location">
    <subcellularLocation>
        <location evidence="1">Cytoplasm</location>
    </subcellularLocation>
</comment>
<keyword evidence="5" id="KW-0067">ATP-binding</keyword>
<organism evidence="8 9">
    <name type="scientific">Ralstonia phage RP12</name>
    <dbReference type="NCBI Taxonomy" id="1923889"/>
    <lineage>
        <taxon>Viruses</taxon>
        <taxon>Duplodnaviria</taxon>
        <taxon>Heunggongvirae</taxon>
        <taxon>Uroviricota</taxon>
        <taxon>Caudoviricetes</taxon>
        <taxon>Chimalliviridae</taxon>
        <taxon>Ripduovirus</taxon>
        <taxon>Ripduovirus RP12</taxon>
    </lineage>
</organism>
<dbReference type="PANTHER" id="PTHR30473">
    <property type="entry name" value="PROTEIN PHOH"/>
    <property type="match status" value="1"/>
</dbReference>
<dbReference type="EMBL" id="AP017924">
    <property type="protein sequence ID" value="BAW19031.1"/>
    <property type="molecule type" value="Genomic_DNA"/>
</dbReference>
<evidence type="ECO:0000313" key="8">
    <source>
        <dbReference type="EMBL" id="BAW19031.1"/>
    </source>
</evidence>
<dbReference type="GO" id="GO:0005524">
    <property type="term" value="F:ATP binding"/>
    <property type="evidence" value="ECO:0007669"/>
    <property type="project" value="UniProtKB-KW"/>
</dbReference>
<dbReference type="PANTHER" id="PTHR30473:SF1">
    <property type="entry name" value="PHOH-LIKE PROTEIN"/>
    <property type="match status" value="1"/>
</dbReference>
<dbReference type="SUPFAM" id="SSF52540">
    <property type="entry name" value="P-loop containing nucleoside triphosphate hydrolases"/>
    <property type="match status" value="1"/>
</dbReference>
<dbReference type="InterPro" id="IPR051451">
    <property type="entry name" value="PhoH2-like"/>
</dbReference>
<dbReference type="OrthoDB" id="8501at10239"/>
<evidence type="ECO:0000256" key="3">
    <source>
        <dbReference type="ARBA" id="ARBA00022490"/>
    </source>
</evidence>
<keyword evidence="3" id="KW-0963">Cytoplasm</keyword>
<dbReference type="InterPro" id="IPR003714">
    <property type="entry name" value="PhoH"/>
</dbReference>
<evidence type="ECO:0000313" key="9">
    <source>
        <dbReference type="Proteomes" id="UP000222831"/>
    </source>
</evidence>
<evidence type="ECO:0000256" key="5">
    <source>
        <dbReference type="ARBA" id="ARBA00022840"/>
    </source>
</evidence>
<dbReference type="KEGG" id="vg:40074452"/>
<sequence>MRDTNVKTKSKRARQAADQRFLHDAQLDAEAREEYRSNKPIFGPLTARNPKQQRIIDNLDNEAIRLLFLIGPAGTGKTFVPTSYAAEQLLKGEIERIIITRPMVGCDEDMGFLPGTEEEKFEAWISPFIEVLEGKLGKQKVKSYRERGLIVAKPLMRMRGSTFRNAIVILDEAQNTTPGQMKMFLTRAGQGSRLIINGDADQSDLPKHKENGLDEAVELFRNSHVASFHEFDESEITRDPLVREVVKAYRRKYAKAA</sequence>
<name>A0A1L7N0N6_9CAUD</name>
<evidence type="ECO:0000256" key="2">
    <source>
        <dbReference type="ARBA" id="ARBA00010393"/>
    </source>
</evidence>
<proteinExistence type="inferred from homology"/>
<dbReference type="Pfam" id="PF02562">
    <property type="entry name" value="PhoH"/>
    <property type="match status" value="1"/>
</dbReference>
<dbReference type="Gene3D" id="3.40.50.300">
    <property type="entry name" value="P-loop containing nucleotide triphosphate hydrolases"/>
    <property type="match status" value="1"/>
</dbReference>
<feature type="domain" description="PhoH-like protein" evidence="7">
    <location>
        <begin position="46"/>
        <end position="249"/>
    </location>
</feature>
<dbReference type="RefSeq" id="YP_009598750.1">
    <property type="nucleotide sequence ID" value="NC_041911.1"/>
</dbReference>
<dbReference type="Proteomes" id="UP000222831">
    <property type="component" value="Segment"/>
</dbReference>
<evidence type="ECO:0000256" key="4">
    <source>
        <dbReference type="ARBA" id="ARBA00022741"/>
    </source>
</evidence>
<comment type="similarity">
    <text evidence="2">Belongs to the PhoH family.</text>
</comment>
<evidence type="ECO:0000256" key="1">
    <source>
        <dbReference type="ARBA" id="ARBA00004496"/>
    </source>
</evidence>
<keyword evidence="4" id="KW-0547">Nucleotide-binding</keyword>
<reference evidence="8 9" key="1">
    <citation type="submission" date="2016-12" db="EMBL/GenBank/DDBJ databases">
        <title>Characterization of two jumbo phages RP12 and RP31 infecting the phytopathogen Ralstonia solanacearum.</title>
        <authorList>
            <person name="Kawasaki T."/>
            <person name="Yoshikawa G."/>
            <person name="Ogata H."/>
            <person name="Yamada T."/>
        </authorList>
    </citation>
    <scope>NUCLEOTIDE SEQUENCE [LARGE SCALE GENOMIC DNA]</scope>
    <source>
        <strain evidence="8 9">RP12</strain>
    </source>
</reference>